<comment type="caution">
    <text evidence="2">The sequence shown here is derived from an EMBL/GenBank/DDBJ whole genome shotgun (WGS) entry which is preliminary data.</text>
</comment>
<accession>A0A6C2CBE3</accession>
<sequence length="346" mass="39532">MTKRRSDRGRELPPLVMGGFKLPAAQNIDDLQKRQALMMQDDIETTDVAVVERPTEVVESSMQVQGAVGRVYQEIPVALIDQNRFHPRSLYPDDVVAERAEALRVQGQHDPIHVIPHPDAPGRYIICDGWTRVLACVRHKIKDALLAEVHFDLTEKEGAFLGYQQNEERSAHFHYDRAMFFKSLLDDGMRLVEISQLTGTDETVLSHYSSFWKLPSEIMDVVLANPQKFTVNAVYPIYLTFNAVDAHQALKLANRYQKEDRSIAWLKEQKQLIVEHQRTTRKPRKAPGTKVNYANGSFKQNGQDFKLALTVEESKVEDFRRRLEELLEEFAVTSTTPAATQEEATD</sequence>
<dbReference type="SUPFAM" id="SSF110849">
    <property type="entry name" value="ParB/Sulfiredoxin"/>
    <property type="match status" value="1"/>
</dbReference>
<proteinExistence type="predicted"/>
<dbReference type="PROSITE" id="PS50007">
    <property type="entry name" value="PIPLC_X_DOMAIN"/>
    <property type="match status" value="1"/>
</dbReference>
<name>A0A6C2CBE3_9RHOO</name>
<dbReference type="GO" id="GO:0007059">
    <property type="term" value="P:chromosome segregation"/>
    <property type="evidence" value="ECO:0007669"/>
    <property type="project" value="TreeGrafter"/>
</dbReference>
<dbReference type="InterPro" id="IPR036086">
    <property type="entry name" value="ParB/Sulfiredoxin_sf"/>
</dbReference>
<dbReference type="RefSeq" id="WP_148581625.1">
    <property type="nucleotide sequence ID" value="NZ_SDKK01000042.1"/>
</dbReference>
<organism evidence="2 3">
    <name type="scientific">Zoogloea oleivorans</name>
    <dbReference type="NCBI Taxonomy" id="1552750"/>
    <lineage>
        <taxon>Bacteria</taxon>
        <taxon>Pseudomonadati</taxon>
        <taxon>Pseudomonadota</taxon>
        <taxon>Betaproteobacteria</taxon>
        <taxon>Rhodocyclales</taxon>
        <taxon>Zoogloeaceae</taxon>
        <taxon>Zoogloea</taxon>
    </lineage>
</organism>
<dbReference type="PANTHER" id="PTHR33375">
    <property type="entry name" value="CHROMOSOME-PARTITIONING PROTEIN PARB-RELATED"/>
    <property type="match status" value="1"/>
</dbReference>
<evidence type="ECO:0000313" key="2">
    <source>
        <dbReference type="EMBL" id="TYC51381.1"/>
    </source>
</evidence>
<reference evidence="2 3" key="1">
    <citation type="submission" date="2019-01" db="EMBL/GenBank/DDBJ databases">
        <title>Zoogloea oleivorans genome sequencing and assembly.</title>
        <authorList>
            <person name="Tancsics A."/>
            <person name="Farkas M."/>
            <person name="Kriszt B."/>
            <person name="Maroti G."/>
            <person name="Horvath B."/>
        </authorList>
    </citation>
    <scope>NUCLEOTIDE SEQUENCE [LARGE SCALE GENOMIC DNA]</scope>
    <source>
        <strain evidence="2 3">Buc</strain>
    </source>
</reference>
<dbReference type="AlphaFoldDB" id="A0A6C2CBE3"/>
<dbReference type="Proteomes" id="UP000389128">
    <property type="component" value="Unassembled WGS sequence"/>
</dbReference>
<dbReference type="EMBL" id="SDKK01000042">
    <property type="protein sequence ID" value="TYC51381.1"/>
    <property type="molecule type" value="Genomic_DNA"/>
</dbReference>
<keyword evidence="3" id="KW-1185">Reference proteome</keyword>
<dbReference type="SMART" id="SM00470">
    <property type="entry name" value="ParB"/>
    <property type="match status" value="1"/>
</dbReference>
<gene>
    <name evidence="2" type="ORF">ETQ85_24460</name>
</gene>
<dbReference type="PANTHER" id="PTHR33375:SF1">
    <property type="entry name" value="CHROMOSOME-PARTITIONING PROTEIN PARB-RELATED"/>
    <property type="match status" value="1"/>
</dbReference>
<dbReference type="SUPFAM" id="SSF109709">
    <property type="entry name" value="KorB DNA-binding domain-like"/>
    <property type="match status" value="1"/>
</dbReference>
<evidence type="ECO:0000259" key="1">
    <source>
        <dbReference type="SMART" id="SM00470"/>
    </source>
</evidence>
<dbReference type="InterPro" id="IPR003115">
    <property type="entry name" value="ParB_N"/>
</dbReference>
<evidence type="ECO:0000313" key="3">
    <source>
        <dbReference type="Proteomes" id="UP000389128"/>
    </source>
</evidence>
<dbReference type="Pfam" id="PF02195">
    <property type="entry name" value="ParB_N"/>
    <property type="match status" value="1"/>
</dbReference>
<dbReference type="Gene3D" id="1.10.10.2830">
    <property type="match status" value="1"/>
</dbReference>
<dbReference type="OrthoDB" id="8526040at2"/>
<feature type="domain" description="ParB-like N-terminal" evidence="1">
    <location>
        <begin position="73"/>
        <end position="167"/>
    </location>
</feature>
<dbReference type="GO" id="GO:0005694">
    <property type="term" value="C:chromosome"/>
    <property type="evidence" value="ECO:0007669"/>
    <property type="project" value="TreeGrafter"/>
</dbReference>
<dbReference type="InterPro" id="IPR050336">
    <property type="entry name" value="Chromosome_partition/occlusion"/>
</dbReference>
<protein>
    <recommendedName>
        <fullName evidence="1">ParB-like N-terminal domain-containing protein</fullName>
    </recommendedName>
</protein>
<dbReference type="Gene3D" id="3.90.1530.10">
    <property type="entry name" value="Conserved hypothetical protein from pyrococcus furiosus pfu- 392566-001, ParB domain"/>
    <property type="match status" value="1"/>
</dbReference>